<evidence type="ECO:0000256" key="12">
    <source>
        <dbReference type="ARBA" id="ARBA00023303"/>
    </source>
</evidence>
<keyword evidence="8" id="KW-1015">Disulfide bond</keyword>
<dbReference type="PANTHER" id="PTHR18945">
    <property type="entry name" value="NEUROTRANSMITTER GATED ION CHANNEL"/>
    <property type="match status" value="1"/>
</dbReference>
<name>A0AA85A004_9TREM</name>
<keyword evidence="3 14" id="KW-0812">Transmembrane</keyword>
<evidence type="ECO:0000313" key="18">
    <source>
        <dbReference type="Proteomes" id="UP000050790"/>
    </source>
</evidence>
<keyword evidence="5" id="KW-0770">Synapse</keyword>
<evidence type="ECO:0000256" key="5">
    <source>
        <dbReference type="ARBA" id="ARBA00023018"/>
    </source>
</evidence>
<dbReference type="SUPFAM" id="SSF90112">
    <property type="entry name" value="Neurotransmitter-gated ion-channel transmembrane pore"/>
    <property type="match status" value="1"/>
</dbReference>
<protein>
    <submittedName>
        <fullName evidence="19">Neur_chan_LBD domain-containing protein</fullName>
    </submittedName>
</protein>
<dbReference type="InterPro" id="IPR002394">
    <property type="entry name" value="Nicotinic_acetylcholine_rcpt"/>
</dbReference>
<feature type="transmembrane region" description="Helical" evidence="14">
    <location>
        <begin position="341"/>
        <end position="360"/>
    </location>
</feature>
<keyword evidence="2" id="KW-1003">Cell membrane</keyword>
<feature type="compositionally biased region" description="Acidic residues" evidence="15">
    <location>
        <begin position="255"/>
        <end position="264"/>
    </location>
</feature>
<dbReference type="GO" id="GO:0004888">
    <property type="term" value="F:transmembrane signaling receptor activity"/>
    <property type="evidence" value="ECO:0007669"/>
    <property type="project" value="InterPro"/>
</dbReference>
<keyword evidence="6 14" id="KW-0406">Ion transport</keyword>
<dbReference type="PROSITE" id="PS00236">
    <property type="entry name" value="NEUROTR_ION_CHANNEL"/>
    <property type="match status" value="1"/>
</dbReference>
<evidence type="ECO:0000256" key="7">
    <source>
        <dbReference type="ARBA" id="ARBA00023136"/>
    </source>
</evidence>
<dbReference type="InterPro" id="IPR036719">
    <property type="entry name" value="Neuro-gated_channel_TM_sf"/>
</dbReference>
<dbReference type="InterPro" id="IPR006202">
    <property type="entry name" value="Neur_chan_lig-bd"/>
</dbReference>
<dbReference type="Gene3D" id="2.70.170.10">
    <property type="entry name" value="Neurotransmitter-gated ion-channel ligand-binding domain"/>
    <property type="match status" value="1"/>
</dbReference>
<evidence type="ECO:0000259" key="16">
    <source>
        <dbReference type="Pfam" id="PF02931"/>
    </source>
</evidence>
<feature type="region of interest" description="Disordered" evidence="15">
    <location>
        <begin position="244"/>
        <end position="264"/>
    </location>
</feature>
<dbReference type="FunFam" id="2.70.170.10:FF:000028">
    <property type="entry name" value="AcetylCholine Receptor"/>
    <property type="match status" value="1"/>
</dbReference>
<comment type="subcellular location">
    <subcellularLocation>
        <location evidence="13">Synaptic cell membrane</location>
        <topology evidence="13">Multi-pass membrane protein</topology>
    </subcellularLocation>
</comment>
<evidence type="ECO:0000313" key="19">
    <source>
        <dbReference type="WBParaSite" id="SMRG1_56290.1"/>
    </source>
</evidence>
<dbReference type="Pfam" id="PF02932">
    <property type="entry name" value="Neur_chan_memb"/>
    <property type="match status" value="1"/>
</dbReference>
<feature type="domain" description="Neurotransmitter-gated ion-channel ligand-binding" evidence="16">
    <location>
        <begin position="51"/>
        <end position="226"/>
    </location>
</feature>
<evidence type="ECO:0000256" key="13">
    <source>
        <dbReference type="ARBA" id="ARBA00034099"/>
    </source>
</evidence>
<keyword evidence="9" id="KW-0675">Receptor</keyword>
<sequence>MYDMLSMCSYFFIEYWIILFINFVLTYQQTTHHKNDQPIPVNHNNVLIPHEQQVYRYIMNNYEPSVRPLKNISEKLTVKIRIRLQQISGLDERNQVLTTILFLEQIWEDEYLKWNEPEFGNVRTLRVPAEQVWTPDTYVFNNADHTNSGFLEGVYVLIHSSGKVSWPIPVQLKTSCKVDITLFPFDHQNCEIQFGSWMYTSDWIKYKFQTDQHNKSTTMKNWKYSTKLSSPLISLFSNNSNRHLSTERRDHDETGQDDIDNDNSNIEEDYLTRNALDTSSYWDSTDWMLKHAILSYTHRSTDTLTVWKPTTSIINIQFHDNKLDTIQTDLVLKLFLQRRSFFYIWNIVVPCILLTLLTLITFWTPIDSGEKVTLGLSVFLAFSMFMMLIAERVPPTAKNIPLIGVYMTSVMSITTGTVVVCVIVINLDAKGEKLSRAPKWLRRITQFSLFQLFYKENCDVNESAAVSSLIENFSTINSIQEKNLLKINSQIKLLTKLNELLFINQNLNKQIKFIYHNYFKDEFSLNGTSSSPIYYHNIIVNESNHHGNLIDLSIPLKVKSLSTSQSITLNRTNINSQIHKVYKVYSSMEQDCLLKNDLSLSSSSSSSSSSILNLTTCNIHSNNNHSQSVYQLNLKSQENVRNELIKYEWKVIAKIIDRLLFITFVIITLICYITIFLWPLISGSTVLYRKDY</sequence>
<dbReference type="InterPro" id="IPR036734">
    <property type="entry name" value="Neur_chan_lig-bd_sf"/>
</dbReference>
<keyword evidence="1 14" id="KW-0813">Transport</keyword>
<feature type="domain" description="Neurotransmitter-gated ion-channel transmembrane" evidence="17">
    <location>
        <begin position="347"/>
        <end position="676"/>
    </location>
</feature>
<dbReference type="SUPFAM" id="SSF63712">
    <property type="entry name" value="Nicotinic receptor ligand binding domain-like"/>
    <property type="match status" value="1"/>
</dbReference>
<keyword evidence="11" id="KW-1071">Ligand-gated ion channel</keyword>
<dbReference type="InterPro" id="IPR006029">
    <property type="entry name" value="Neurotrans-gated_channel_TM"/>
</dbReference>
<dbReference type="Pfam" id="PF02931">
    <property type="entry name" value="Neur_chan_LBD"/>
    <property type="match status" value="1"/>
</dbReference>
<dbReference type="AlphaFoldDB" id="A0AA85A004"/>
<keyword evidence="12 14" id="KW-0407">Ion channel</keyword>
<reference evidence="19" key="1">
    <citation type="submission" date="2023-11" db="UniProtKB">
        <authorList>
            <consortium name="WormBaseParasite"/>
        </authorList>
    </citation>
    <scope>IDENTIFICATION</scope>
</reference>
<dbReference type="PRINTS" id="PR00254">
    <property type="entry name" value="NICOTINICR"/>
</dbReference>
<accession>A0AA85A004</accession>
<evidence type="ECO:0000256" key="10">
    <source>
        <dbReference type="ARBA" id="ARBA00023180"/>
    </source>
</evidence>
<keyword evidence="10" id="KW-0325">Glycoprotein</keyword>
<feature type="transmembrane region" description="Helical" evidence="14">
    <location>
        <begin position="659"/>
        <end position="681"/>
    </location>
</feature>
<dbReference type="CDD" id="cd19051">
    <property type="entry name" value="LGIC_TM_cation"/>
    <property type="match status" value="1"/>
</dbReference>
<evidence type="ECO:0000256" key="6">
    <source>
        <dbReference type="ARBA" id="ARBA00023065"/>
    </source>
</evidence>
<evidence type="ECO:0000256" key="8">
    <source>
        <dbReference type="ARBA" id="ARBA00023157"/>
    </source>
</evidence>
<evidence type="ECO:0000256" key="9">
    <source>
        <dbReference type="ARBA" id="ARBA00023170"/>
    </source>
</evidence>
<feature type="transmembrane region" description="Helical" evidence="14">
    <location>
        <begin position="372"/>
        <end position="390"/>
    </location>
</feature>
<proteinExistence type="inferred from homology"/>
<keyword evidence="4 14" id="KW-1133">Transmembrane helix</keyword>
<evidence type="ECO:0000256" key="15">
    <source>
        <dbReference type="SAM" id="MobiDB-lite"/>
    </source>
</evidence>
<organism evidence="18 19">
    <name type="scientific">Schistosoma margrebowiei</name>
    <dbReference type="NCBI Taxonomy" id="48269"/>
    <lineage>
        <taxon>Eukaryota</taxon>
        <taxon>Metazoa</taxon>
        <taxon>Spiralia</taxon>
        <taxon>Lophotrochozoa</taxon>
        <taxon>Platyhelminthes</taxon>
        <taxon>Trematoda</taxon>
        <taxon>Digenea</taxon>
        <taxon>Strigeidida</taxon>
        <taxon>Schistosomatoidea</taxon>
        <taxon>Schistosomatidae</taxon>
        <taxon>Schistosoma</taxon>
    </lineage>
</organism>
<dbReference type="Gene3D" id="1.20.58.390">
    <property type="entry name" value="Neurotransmitter-gated ion-channel transmembrane domain"/>
    <property type="match status" value="2"/>
</dbReference>
<dbReference type="Proteomes" id="UP000050790">
    <property type="component" value="Unassembled WGS sequence"/>
</dbReference>
<dbReference type="InterPro" id="IPR006201">
    <property type="entry name" value="Neur_channel"/>
</dbReference>
<feature type="transmembrane region" description="Helical" evidence="14">
    <location>
        <begin position="402"/>
        <end position="427"/>
    </location>
</feature>
<dbReference type="InterPro" id="IPR018000">
    <property type="entry name" value="Neurotransmitter_ion_chnl_CS"/>
</dbReference>
<dbReference type="PRINTS" id="PR00252">
    <property type="entry name" value="NRIONCHANNEL"/>
</dbReference>
<evidence type="ECO:0000256" key="4">
    <source>
        <dbReference type="ARBA" id="ARBA00022989"/>
    </source>
</evidence>
<evidence type="ECO:0000256" key="1">
    <source>
        <dbReference type="ARBA" id="ARBA00022448"/>
    </source>
</evidence>
<dbReference type="InterPro" id="IPR038050">
    <property type="entry name" value="Neuro_actylchol_rec"/>
</dbReference>
<keyword evidence="7 14" id="KW-0472">Membrane</keyword>
<evidence type="ECO:0000256" key="14">
    <source>
        <dbReference type="RuleBase" id="RU000687"/>
    </source>
</evidence>
<evidence type="ECO:0000259" key="17">
    <source>
        <dbReference type="Pfam" id="PF02932"/>
    </source>
</evidence>
<evidence type="ECO:0000256" key="3">
    <source>
        <dbReference type="ARBA" id="ARBA00022692"/>
    </source>
</evidence>
<dbReference type="WBParaSite" id="SMRG1_56290.1">
    <property type="protein sequence ID" value="SMRG1_56290.1"/>
    <property type="gene ID" value="SMRG1_56290"/>
</dbReference>
<evidence type="ECO:0000256" key="11">
    <source>
        <dbReference type="ARBA" id="ARBA00023286"/>
    </source>
</evidence>
<feature type="transmembrane region" description="Helical" evidence="14">
    <location>
        <begin position="7"/>
        <end position="27"/>
    </location>
</feature>
<dbReference type="GO" id="GO:0045211">
    <property type="term" value="C:postsynaptic membrane"/>
    <property type="evidence" value="ECO:0007669"/>
    <property type="project" value="InterPro"/>
</dbReference>
<comment type="similarity">
    <text evidence="14">Belongs to the ligand-gated ion channel (TC 1.A.9) family.</text>
</comment>
<dbReference type="GO" id="GO:0022848">
    <property type="term" value="F:acetylcholine-gated monoatomic cation-selective channel activity"/>
    <property type="evidence" value="ECO:0007669"/>
    <property type="project" value="InterPro"/>
</dbReference>
<evidence type="ECO:0000256" key="2">
    <source>
        <dbReference type="ARBA" id="ARBA00022475"/>
    </source>
</evidence>
<feature type="compositionally biased region" description="Basic and acidic residues" evidence="15">
    <location>
        <begin position="244"/>
        <end position="254"/>
    </location>
</feature>